<dbReference type="CDD" id="cd06257">
    <property type="entry name" value="DnaJ"/>
    <property type="match status" value="1"/>
</dbReference>
<dbReference type="PANTHER" id="PTHR44825">
    <property type="match status" value="1"/>
</dbReference>
<name>A0A0R3RU10_9BILA</name>
<reference evidence="3" key="1">
    <citation type="submission" date="2017-02" db="UniProtKB">
        <authorList>
            <consortium name="WormBaseParasite"/>
        </authorList>
    </citation>
    <scope>IDENTIFICATION</scope>
</reference>
<accession>A0A0R3RU10</accession>
<evidence type="ECO:0000313" key="2">
    <source>
        <dbReference type="Proteomes" id="UP000050640"/>
    </source>
</evidence>
<dbReference type="AlphaFoldDB" id="A0A0R3RU10"/>
<dbReference type="Gene3D" id="1.10.287.110">
    <property type="entry name" value="DnaJ domain"/>
    <property type="match status" value="1"/>
</dbReference>
<dbReference type="PANTHER" id="PTHR44825:SF1">
    <property type="entry name" value="DNAJ HOMOLOG SUBFAMILY C MEMBER 4"/>
    <property type="match status" value="1"/>
</dbReference>
<sequence length="192" mass="22837">MDWRFVAPVNLTKPCLRFKGLVLGMIIQMKEFASYVGRKRNHYDTLGIPYDATDEEIRNAFVKRSQELHPDGKNFNPEMVKSMDKYAPDLTEQFMQLKTAYDILRRSSRRKQYDQMMGIERLKRFNRRSEKLDLYDVEVRKQSSTRNFGMSAREFVSRNFYVRLAENSDNSLMYFTVGSLVVILILQKLYVW</sequence>
<dbReference type="STRING" id="1147741.A0A0R3RU10"/>
<dbReference type="SUPFAM" id="SSF46565">
    <property type="entry name" value="Chaperone J-domain"/>
    <property type="match status" value="1"/>
</dbReference>
<evidence type="ECO:0000313" key="3">
    <source>
        <dbReference type="WBParaSite" id="EEL_0000549301-mRNA-1"/>
    </source>
</evidence>
<dbReference type="Pfam" id="PF00226">
    <property type="entry name" value="DnaJ"/>
    <property type="match status" value="1"/>
</dbReference>
<keyword evidence="2" id="KW-1185">Reference proteome</keyword>
<dbReference type="Proteomes" id="UP000050640">
    <property type="component" value="Unplaced"/>
</dbReference>
<proteinExistence type="predicted"/>
<dbReference type="InterPro" id="IPR036869">
    <property type="entry name" value="J_dom_sf"/>
</dbReference>
<dbReference type="InterPro" id="IPR052763">
    <property type="entry name" value="DnaJ_C4"/>
</dbReference>
<organism evidence="2 3">
    <name type="scientific">Elaeophora elaphi</name>
    <dbReference type="NCBI Taxonomy" id="1147741"/>
    <lineage>
        <taxon>Eukaryota</taxon>
        <taxon>Metazoa</taxon>
        <taxon>Ecdysozoa</taxon>
        <taxon>Nematoda</taxon>
        <taxon>Chromadorea</taxon>
        <taxon>Rhabditida</taxon>
        <taxon>Spirurina</taxon>
        <taxon>Spiruromorpha</taxon>
        <taxon>Filarioidea</taxon>
        <taxon>Onchocercidae</taxon>
        <taxon>Elaeophora</taxon>
    </lineage>
</organism>
<dbReference type="InterPro" id="IPR001623">
    <property type="entry name" value="DnaJ_domain"/>
</dbReference>
<dbReference type="WBParaSite" id="EEL_0000549301-mRNA-1">
    <property type="protein sequence ID" value="EEL_0000549301-mRNA-1"/>
    <property type="gene ID" value="EEL_0000549301"/>
</dbReference>
<dbReference type="PRINTS" id="PR00625">
    <property type="entry name" value="JDOMAIN"/>
</dbReference>
<dbReference type="PROSITE" id="PS50076">
    <property type="entry name" value="DNAJ_2"/>
    <property type="match status" value="1"/>
</dbReference>
<evidence type="ECO:0000259" key="1">
    <source>
        <dbReference type="PROSITE" id="PS50076"/>
    </source>
</evidence>
<feature type="domain" description="J" evidence="1">
    <location>
        <begin position="41"/>
        <end position="117"/>
    </location>
</feature>
<dbReference type="SMART" id="SM00271">
    <property type="entry name" value="DnaJ"/>
    <property type="match status" value="1"/>
</dbReference>
<protein>
    <submittedName>
        <fullName evidence="3">J domain-containing protein</fullName>
    </submittedName>
</protein>